<feature type="transmembrane region" description="Helical" evidence="1">
    <location>
        <begin position="12"/>
        <end position="36"/>
    </location>
</feature>
<evidence type="ECO:0000313" key="2">
    <source>
        <dbReference type="EMBL" id="TFH54767.1"/>
    </source>
</evidence>
<sequence>MSASSKTMSFLSRLAIAIAVLSALALIGILVFYFQGIAIPPLLMLCARFGLPTAFILAAVVIFGNVARRRSN</sequence>
<dbReference type="EMBL" id="SPDS01000002">
    <property type="protein sequence ID" value="TFH54767.1"/>
    <property type="molecule type" value="Genomic_DNA"/>
</dbReference>
<gene>
    <name evidence="2" type="ORF">EXY26_12310</name>
</gene>
<reference evidence="2 3" key="1">
    <citation type="submission" date="2019-03" db="EMBL/GenBank/DDBJ databases">
        <title>Glutamicibacter sp. LJH19 genome.</title>
        <authorList>
            <person name="Sinai Borker S."/>
            <person name="Kumar R."/>
        </authorList>
    </citation>
    <scope>NUCLEOTIDE SEQUENCE [LARGE SCALE GENOMIC DNA]</scope>
    <source>
        <strain evidence="2 3">LJH19</strain>
    </source>
</reference>
<dbReference type="GeneID" id="303184187"/>
<dbReference type="Proteomes" id="UP000297638">
    <property type="component" value="Unassembled WGS sequence"/>
</dbReference>
<dbReference type="RefSeq" id="WP_013347936.1">
    <property type="nucleotide sequence ID" value="NZ_JABUYH010000043.1"/>
</dbReference>
<dbReference type="AlphaFoldDB" id="A0A4Y8TU45"/>
<name>A0A4Y8TU45_9MICC</name>
<evidence type="ECO:0000313" key="3">
    <source>
        <dbReference type="Proteomes" id="UP000297638"/>
    </source>
</evidence>
<keyword evidence="1" id="KW-1133">Transmembrane helix</keyword>
<accession>A0A4Y8TU45</accession>
<feature type="transmembrane region" description="Helical" evidence="1">
    <location>
        <begin position="42"/>
        <end position="67"/>
    </location>
</feature>
<proteinExistence type="predicted"/>
<organism evidence="2 3">
    <name type="scientific">Glutamicibacter arilaitensis</name>
    <dbReference type="NCBI Taxonomy" id="256701"/>
    <lineage>
        <taxon>Bacteria</taxon>
        <taxon>Bacillati</taxon>
        <taxon>Actinomycetota</taxon>
        <taxon>Actinomycetes</taxon>
        <taxon>Micrococcales</taxon>
        <taxon>Micrococcaceae</taxon>
        <taxon>Glutamicibacter</taxon>
    </lineage>
</organism>
<keyword evidence="1" id="KW-0472">Membrane</keyword>
<comment type="caution">
    <text evidence="2">The sequence shown here is derived from an EMBL/GenBank/DDBJ whole genome shotgun (WGS) entry which is preliminary data.</text>
</comment>
<protein>
    <submittedName>
        <fullName evidence="2">Uncharacterized protein</fullName>
    </submittedName>
</protein>
<evidence type="ECO:0000256" key="1">
    <source>
        <dbReference type="SAM" id="Phobius"/>
    </source>
</evidence>
<keyword evidence="1" id="KW-0812">Transmembrane</keyword>